<evidence type="ECO:0000313" key="2">
    <source>
        <dbReference type="Proteomes" id="UP000785679"/>
    </source>
</evidence>
<protein>
    <submittedName>
        <fullName evidence="1">Uncharacterized protein</fullName>
    </submittedName>
</protein>
<keyword evidence="2" id="KW-1185">Reference proteome</keyword>
<dbReference type="Proteomes" id="UP000785679">
    <property type="component" value="Unassembled WGS sequence"/>
</dbReference>
<reference evidence="1" key="1">
    <citation type="submission" date="2019-06" db="EMBL/GenBank/DDBJ databases">
        <authorList>
            <person name="Zheng W."/>
        </authorList>
    </citation>
    <scope>NUCLEOTIDE SEQUENCE</scope>
    <source>
        <strain evidence="1">QDHG01</strain>
    </source>
</reference>
<dbReference type="AlphaFoldDB" id="A0A8J8NY60"/>
<accession>A0A8J8NY60</accession>
<gene>
    <name evidence="1" type="ORF">FGO68_gene10489</name>
</gene>
<comment type="caution">
    <text evidence="1">The sequence shown here is derived from an EMBL/GenBank/DDBJ whole genome shotgun (WGS) entry which is preliminary data.</text>
</comment>
<proteinExistence type="predicted"/>
<sequence>MILQLLRLHAIMIKYLRDQMPQTLLSFNQMIQRHKLAWLAKCFRAKQIQVYDVEICFQIALIYVGSQPISREGFKLNADLKLLIKRWFRNLLNSYQIEDQLIYSPSSQSCGTSRMYQILQFRNGSLIFCRDFRQSHTGLGLIVLMVENSAGIEIGTLV</sequence>
<dbReference type="EMBL" id="RRYP01003505">
    <property type="protein sequence ID" value="TNV83753.1"/>
    <property type="molecule type" value="Genomic_DNA"/>
</dbReference>
<organism evidence="1 2">
    <name type="scientific">Halteria grandinella</name>
    <dbReference type="NCBI Taxonomy" id="5974"/>
    <lineage>
        <taxon>Eukaryota</taxon>
        <taxon>Sar</taxon>
        <taxon>Alveolata</taxon>
        <taxon>Ciliophora</taxon>
        <taxon>Intramacronucleata</taxon>
        <taxon>Spirotrichea</taxon>
        <taxon>Stichotrichia</taxon>
        <taxon>Sporadotrichida</taxon>
        <taxon>Halteriidae</taxon>
        <taxon>Halteria</taxon>
    </lineage>
</organism>
<name>A0A8J8NY60_HALGN</name>
<evidence type="ECO:0000313" key="1">
    <source>
        <dbReference type="EMBL" id="TNV83753.1"/>
    </source>
</evidence>